<proteinExistence type="predicted"/>
<gene>
    <name evidence="2" type="ORF">ACFPDQ_03290</name>
</gene>
<name>A0ABV9TBB2_9GAMM</name>
<keyword evidence="1" id="KW-0732">Signal</keyword>
<protein>
    <submittedName>
        <fullName evidence="2">Uncharacterized protein</fullName>
    </submittedName>
</protein>
<organism evidence="2 3">
    <name type="scientific">Pseudofrancisella aestuarii</name>
    <dbReference type="NCBI Taxonomy" id="2670347"/>
    <lineage>
        <taxon>Bacteria</taxon>
        <taxon>Pseudomonadati</taxon>
        <taxon>Pseudomonadota</taxon>
        <taxon>Gammaproteobacteria</taxon>
        <taxon>Thiotrichales</taxon>
        <taxon>Francisellaceae</taxon>
        <taxon>Pseudofrancisella</taxon>
    </lineage>
</organism>
<evidence type="ECO:0000313" key="3">
    <source>
        <dbReference type="Proteomes" id="UP001595926"/>
    </source>
</evidence>
<dbReference type="Proteomes" id="UP001595926">
    <property type="component" value="Unassembled WGS sequence"/>
</dbReference>
<comment type="caution">
    <text evidence="2">The sequence shown here is derived from an EMBL/GenBank/DDBJ whole genome shotgun (WGS) entry which is preliminary data.</text>
</comment>
<keyword evidence="3" id="KW-1185">Reference proteome</keyword>
<evidence type="ECO:0000313" key="2">
    <source>
        <dbReference type="EMBL" id="MFC4892072.1"/>
    </source>
</evidence>
<dbReference type="PROSITE" id="PS51257">
    <property type="entry name" value="PROKAR_LIPOPROTEIN"/>
    <property type="match status" value="1"/>
</dbReference>
<feature type="signal peptide" evidence="1">
    <location>
        <begin position="1"/>
        <end position="22"/>
    </location>
</feature>
<dbReference type="RefSeq" id="WP_119330220.1">
    <property type="nucleotide sequence ID" value="NZ_JBHSJH010000001.1"/>
</dbReference>
<accession>A0ABV9TBB2</accession>
<sequence>MSSKILKKTLKISILLLSLSLASCGKKVEKAKVEDVSLKIVYDKNIHIPTDSNIKHTTDKYIFISGNNNSYIIDKKSLSISKIAENGSVQYVEENKESGDILVIFYNNSNYSTKSGILIKKDGSINKLQFSGDVLLDRDKKYSVIKSKNIDFIVPHNNDSKIDIIYTDGKISSLNPDNSKAKLNQVCSLSEKVVLSFYNSSSILILSSDGSSAVKPMKNSSAINLICNDERVLAYDKYNQGNILIDNKGNITSFPMGIKKLSSTTYFNPSSGNVIIQYDDNKKLSAINKDGRYRNIPEKEIATNSQYIKAYNNSSSGNIILEDENQNIILFDQNLNYSLIPSLATSRNRNVTIYDNLLSGNILIYYRNSSRLQLIKPAGEIQEIRSPEGQKIDHIYYNDNANLVIVKYENTDKATLIYKDGKTYTASINDYIYADSDYHPYNGIYENKESKITFVKTSSKTYFFDNDGKEQTIPDSFDSISFAAGRTILKSNNVIYIINPKGEIKKIENPQPKKLLFDKIYYNSGSNIIITFQSYYITNKDKISIILVVDEKENIKTINNEDFAHIDKVFQSKKSKNTLLIAGKEDFDAYTDLIRKVYSINENAELVNLPLASGKVIDDSFYSTGLDKLFLSFKFAPNLEIIDLPNLTAEAISEVLDNNSSTNLTNEGLASNHYAVKYGDNSLYVFDSQHIYKPALKKDTGPSDIQYLPNNDISVSIDNHDLLLVTKNNDFIYIPTE</sequence>
<reference evidence="3" key="1">
    <citation type="journal article" date="2019" name="Int. J. Syst. Evol. Microbiol.">
        <title>The Global Catalogue of Microorganisms (GCM) 10K type strain sequencing project: providing services to taxonomists for standard genome sequencing and annotation.</title>
        <authorList>
            <consortium name="The Broad Institute Genomics Platform"/>
            <consortium name="The Broad Institute Genome Sequencing Center for Infectious Disease"/>
            <person name="Wu L."/>
            <person name="Ma J."/>
        </authorList>
    </citation>
    <scope>NUCLEOTIDE SEQUENCE [LARGE SCALE GENOMIC DNA]</scope>
    <source>
        <strain evidence="3">CGMCC 1.13718</strain>
    </source>
</reference>
<dbReference type="EMBL" id="JBHSJH010000001">
    <property type="protein sequence ID" value="MFC4892072.1"/>
    <property type="molecule type" value="Genomic_DNA"/>
</dbReference>
<evidence type="ECO:0000256" key="1">
    <source>
        <dbReference type="SAM" id="SignalP"/>
    </source>
</evidence>
<feature type="chain" id="PRO_5047303822" evidence="1">
    <location>
        <begin position="23"/>
        <end position="737"/>
    </location>
</feature>